<evidence type="ECO:0008006" key="4">
    <source>
        <dbReference type="Google" id="ProtNLM"/>
    </source>
</evidence>
<dbReference type="PATRIC" id="fig|1203606.4.peg.1869"/>
<name>R8VXM8_9FIRM</name>
<dbReference type="HOGENOM" id="CLU_2092049_0_0_9"/>
<evidence type="ECO:0000256" key="1">
    <source>
        <dbReference type="SAM" id="MobiDB-lite"/>
    </source>
</evidence>
<feature type="region of interest" description="Disordered" evidence="1">
    <location>
        <begin position="1"/>
        <end position="28"/>
    </location>
</feature>
<comment type="caution">
    <text evidence="2">The sequence shown here is derived from an EMBL/GenBank/DDBJ whole genome shotgun (WGS) entry which is preliminary data.</text>
</comment>
<dbReference type="eggNOG" id="ENOG5030MU4">
    <property type="taxonomic scope" value="Bacteria"/>
</dbReference>
<organism evidence="2 3">
    <name type="scientific">Butyricicoccus pullicaecorum 1.2</name>
    <dbReference type="NCBI Taxonomy" id="1203606"/>
    <lineage>
        <taxon>Bacteria</taxon>
        <taxon>Bacillati</taxon>
        <taxon>Bacillota</taxon>
        <taxon>Clostridia</taxon>
        <taxon>Eubacteriales</taxon>
        <taxon>Butyricicoccaceae</taxon>
        <taxon>Butyricicoccus</taxon>
    </lineage>
</organism>
<reference evidence="2 3" key="1">
    <citation type="submission" date="2013-01" db="EMBL/GenBank/DDBJ databases">
        <title>The Genome Sequence of Butyricicoccus pullicaecorum 1.2.</title>
        <authorList>
            <consortium name="The Broad Institute Genome Sequencing Platform"/>
            <person name="Earl A."/>
            <person name="Ward D."/>
            <person name="Feldgarden M."/>
            <person name="Gevers D."/>
            <person name="Van Immerseel F."/>
            <person name="Eeckhaut V."/>
            <person name="Walker B."/>
            <person name="Young S.K."/>
            <person name="Zeng Q."/>
            <person name="Gargeya S."/>
            <person name="Fitzgerald M."/>
            <person name="Haas B."/>
            <person name="Abouelleil A."/>
            <person name="Alvarado L."/>
            <person name="Arachchi H.M."/>
            <person name="Berlin A.M."/>
            <person name="Chapman S.B."/>
            <person name="Dewar J."/>
            <person name="Goldberg J."/>
            <person name="Griggs A."/>
            <person name="Gujja S."/>
            <person name="Hansen M."/>
            <person name="Howarth C."/>
            <person name="Imamovic A."/>
            <person name="Larimer J."/>
            <person name="McCowan C."/>
            <person name="Murphy C."/>
            <person name="Neiman D."/>
            <person name="Pearson M."/>
            <person name="Priest M."/>
            <person name="Roberts A."/>
            <person name="Saif S."/>
            <person name="Shea T."/>
            <person name="Sisk P."/>
            <person name="Sykes S."/>
            <person name="Wortman J."/>
            <person name="Nusbaum C."/>
            <person name="Birren B."/>
        </authorList>
    </citation>
    <scope>NUCLEOTIDE SEQUENCE [LARGE SCALE GENOMIC DNA]</scope>
    <source>
        <strain evidence="2 3">1.2</strain>
    </source>
</reference>
<protein>
    <recommendedName>
        <fullName evidence="4">Pre-mRNA-splicing factor</fullName>
    </recommendedName>
</protein>
<feature type="region of interest" description="Disordered" evidence="1">
    <location>
        <begin position="117"/>
        <end position="136"/>
    </location>
</feature>
<dbReference type="RefSeq" id="WP_016148049.1">
    <property type="nucleotide sequence ID" value="NZ_KB976104.1"/>
</dbReference>
<evidence type="ECO:0000313" key="2">
    <source>
        <dbReference type="EMBL" id="EOQ37224.1"/>
    </source>
</evidence>
<proteinExistence type="predicted"/>
<keyword evidence="3" id="KW-1185">Reference proteome</keyword>
<gene>
    <name evidence="2" type="ORF">HMPREF1526_01915</name>
</gene>
<accession>R8VXM8</accession>
<dbReference type="Proteomes" id="UP000013981">
    <property type="component" value="Unassembled WGS sequence"/>
</dbReference>
<evidence type="ECO:0000313" key="3">
    <source>
        <dbReference type="Proteomes" id="UP000013981"/>
    </source>
</evidence>
<dbReference type="AlphaFoldDB" id="R8VXM8"/>
<sequence>MPNSNTQMIQKGKISSIEGEPDRNGDKTTARVLPSTADSLVTRPLTIPWYLRGDMGNLSPGVEVAYAMFEDGTGLILSRMDGEWPGIVPGDITIKKGALTVQDKGVSVPSADVTASGISLTSHTHTAPHGETTGPH</sequence>
<dbReference type="EMBL" id="AQOB01000006">
    <property type="protein sequence ID" value="EOQ37224.1"/>
    <property type="molecule type" value="Genomic_DNA"/>
</dbReference>